<dbReference type="InParanoid" id="A0A0C3GE14"/>
<sequence>MIQNNCGSITPAILRSFIPHLRPRVRSVSLGLSYSLTDDDVFAFLNELPELTSVELQYYLQLKIPAPTLSLPHIGSFTAKYAQPHTRDEANHFCVWVRRAISSSHRLRILRLIGDHVKSNPSVSFDGLISHMTARHFRTLRVLDLGTAFIGGDAFKQLCATCTILEDLTAGVGWPTAVIRDHILCLLSVCRRSDSDPVSWISAQGATRLQCPAFIPFLLTSRMSNVAKST</sequence>
<dbReference type="EMBL" id="KN832974">
    <property type="protein sequence ID" value="KIM89934.1"/>
    <property type="molecule type" value="Genomic_DNA"/>
</dbReference>
<reference evidence="1 2" key="1">
    <citation type="submission" date="2014-04" db="EMBL/GenBank/DDBJ databases">
        <authorList>
            <consortium name="DOE Joint Genome Institute"/>
            <person name="Kuo A."/>
            <person name="Tarkka M."/>
            <person name="Buscot F."/>
            <person name="Kohler A."/>
            <person name="Nagy L.G."/>
            <person name="Floudas D."/>
            <person name="Copeland A."/>
            <person name="Barry K.W."/>
            <person name="Cichocki N."/>
            <person name="Veneault-Fourrey C."/>
            <person name="LaButti K."/>
            <person name="Lindquist E.A."/>
            <person name="Lipzen A."/>
            <person name="Lundell T."/>
            <person name="Morin E."/>
            <person name="Murat C."/>
            <person name="Sun H."/>
            <person name="Tunlid A."/>
            <person name="Henrissat B."/>
            <person name="Grigoriev I.V."/>
            <person name="Hibbett D.S."/>
            <person name="Martin F."/>
            <person name="Nordberg H.P."/>
            <person name="Cantor M.N."/>
            <person name="Hua S.X."/>
        </authorList>
    </citation>
    <scope>NUCLEOTIDE SEQUENCE [LARGE SCALE GENOMIC DNA]</scope>
    <source>
        <strain evidence="1 2">F 1598</strain>
    </source>
</reference>
<name>A0A0C3GE14_PILCF</name>
<dbReference type="HOGENOM" id="CLU_1205167_0_0_1"/>
<protein>
    <recommendedName>
        <fullName evidence="3">F-box domain-containing protein</fullName>
    </recommendedName>
</protein>
<reference evidence="2" key="2">
    <citation type="submission" date="2015-01" db="EMBL/GenBank/DDBJ databases">
        <title>Evolutionary Origins and Diversification of the Mycorrhizal Mutualists.</title>
        <authorList>
            <consortium name="DOE Joint Genome Institute"/>
            <consortium name="Mycorrhizal Genomics Consortium"/>
            <person name="Kohler A."/>
            <person name="Kuo A."/>
            <person name="Nagy L.G."/>
            <person name="Floudas D."/>
            <person name="Copeland A."/>
            <person name="Barry K.W."/>
            <person name="Cichocki N."/>
            <person name="Veneault-Fourrey C."/>
            <person name="LaButti K."/>
            <person name="Lindquist E.A."/>
            <person name="Lipzen A."/>
            <person name="Lundell T."/>
            <person name="Morin E."/>
            <person name="Murat C."/>
            <person name="Riley R."/>
            <person name="Ohm R."/>
            <person name="Sun H."/>
            <person name="Tunlid A."/>
            <person name="Henrissat B."/>
            <person name="Grigoriev I.V."/>
            <person name="Hibbett D.S."/>
            <person name="Martin F."/>
        </authorList>
    </citation>
    <scope>NUCLEOTIDE SEQUENCE [LARGE SCALE GENOMIC DNA]</scope>
    <source>
        <strain evidence="2">F 1598</strain>
    </source>
</reference>
<evidence type="ECO:0008006" key="3">
    <source>
        <dbReference type="Google" id="ProtNLM"/>
    </source>
</evidence>
<keyword evidence="2" id="KW-1185">Reference proteome</keyword>
<evidence type="ECO:0000313" key="1">
    <source>
        <dbReference type="EMBL" id="KIM89934.1"/>
    </source>
</evidence>
<dbReference type="Gene3D" id="3.80.10.10">
    <property type="entry name" value="Ribonuclease Inhibitor"/>
    <property type="match status" value="1"/>
</dbReference>
<proteinExistence type="predicted"/>
<gene>
    <name evidence="1" type="ORF">PILCRDRAFT_812717</name>
</gene>
<dbReference type="SUPFAM" id="SSF52047">
    <property type="entry name" value="RNI-like"/>
    <property type="match status" value="1"/>
</dbReference>
<dbReference type="OrthoDB" id="3264508at2759"/>
<dbReference type="Proteomes" id="UP000054166">
    <property type="component" value="Unassembled WGS sequence"/>
</dbReference>
<organism evidence="1 2">
    <name type="scientific">Piloderma croceum (strain F 1598)</name>
    <dbReference type="NCBI Taxonomy" id="765440"/>
    <lineage>
        <taxon>Eukaryota</taxon>
        <taxon>Fungi</taxon>
        <taxon>Dikarya</taxon>
        <taxon>Basidiomycota</taxon>
        <taxon>Agaricomycotina</taxon>
        <taxon>Agaricomycetes</taxon>
        <taxon>Agaricomycetidae</taxon>
        <taxon>Atheliales</taxon>
        <taxon>Atheliaceae</taxon>
        <taxon>Piloderma</taxon>
    </lineage>
</organism>
<accession>A0A0C3GE14</accession>
<dbReference type="AlphaFoldDB" id="A0A0C3GE14"/>
<dbReference type="InterPro" id="IPR032675">
    <property type="entry name" value="LRR_dom_sf"/>
</dbReference>
<evidence type="ECO:0000313" key="2">
    <source>
        <dbReference type="Proteomes" id="UP000054166"/>
    </source>
</evidence>